<keyword evidence="3" id="KW-1185">Reference proteome</keyword>
<feature type="region of interest" description="Disordered" evidence="1">
    <location>
        <begin position="94"/>
        <end position="120"/>
    </location>
</feature>
<protein>
    <submittedName>
        <fullName evidence="2">Uncharacterized protein</fullName>
    </submittedName>
</protein>
<reference evidence="3" key="1">
    <citation type="submission" date="2016-10" db="EMBL/GenBank/DDBJ databases">
        <authorList>
            <person name="Varghese N."/>
            <person name="Submissions S."/>
        </authorList>
    </citation>
    <scope>NUCLEOTIDE SEQUENCE [LARGE SCALE GENOMIC DNA]</scope>
    <source>
        <strain evidence="3">DSM 25157</strain>
    </source>
</reference>
<gene>
    <name evidence="2" type="ORF">SAMN05421875_14512</name>
</gene>
<feature type="compositionally biased region" description="Basic and acidic residues" evidence="1">
    <location>
        <begin position="106"/>
        <end position="115"/>
    </location>
</feature>
<sequence>MHEARTFSEGTPCHVHQFHLPCRLARCAVATWVREYDLLAEHVHGFRGGASPDDRLLGGLLPRRDWRGGRWRLIGGDSRSRCLRNRGRRRTGGLVLGRVDEDDEQKPDSQPEADHPFAGGHIGRTVALSVGRLRCGGCSRGFLGPCGRRFWRRRVARRRGDFRRSFAGRTVVFEIGDERRKTGEACGASLLFVVSSSHGSSSPSHSRSLV</sequence>
<evidence type="ECO:0000313" key="3">
    <source>
        <dbReference type="Proteomes" id="UP000199002"/>
    </source>
</evidence>
<dbReference type="EMBL" id="FNQJ01000045">
    <property type="protein sequence ID" value="SEA90746.1"/>
    <property type="molecule type" value="Genomic_DNA"/>
</dbReference>
<evidence type="ECO:0000313" key="2">
    <source>
        <dbReference type="EMBL" id="SEA90746.1"/>
    </source>
</evidence>
<dbReference type="AlphaFoldDB" id="A0A1H4F0C9"/>
<name>A0A1H4F0C9_9BURK</name>
<dbReference type="Proteomes" id="UP000199002">
    <property type="component" value="Unassembled WGS sequence"/>
</dbReference>
<evidence type="ECO:0000256" key="1">
    <source>
        <dbReference type="SAM" id="MobiDB-lite"/>
    </source>
</evidence>
<organism evidence="2 3">
    <name type="scientific">Acidovorax soli</name>
    <dbReference type="NCBI Taxonomy" id="592050"/>
    <lineage>
        <taxon>Bacteria</taxon>
        <taxon>Pseudomonadati</taxon>
        <taxon>Pseudomonadota</taxon>
        <taxon>Betaproteobacteria</taxon>
        <taxon>Burkholderiales</taxon>
        <taxon>Comamonadaceae</taxon>
        <taxon>Acidovorax</taxon>
    </lineage>
</organism>
<proteinExistence type="predicted"/>
<accession>A0A1H4F0C9</accession>